<proteinExistence type="predicted"/>
<sequence length="354" mass="39509">MVFHSEIKMNETPPSKPAPNSHSLPPSPSLTAVKSQSQQPLHNFSLTDLKWAMNHTNTNRFRKPSDSSHKSPHYDAAVSDKHKRPLLQVQGVKSGLGVEKLADGKSTSGDGHDAAENLVNKPAPALSSDGSRSKIFIRIKTKTTKVADEVADAGDHNAVVPDDDSDDLLVPKTWNLRPRRLITKVNNNNIVNVNGGGGALKIGGGAAQEIKPPEKKDTDKDKEREKEKKEKMKFSISLKKEEIEDDFFAMTGAKPSRRPKKRAKNVQKQLDYVFPGLWLASITPESYKVNNGTKKVKIFRIPLLEQVWLVPALDQFKNPLQGVSYMRVTICYVMALQWELFCSSMFWEREEGDS</sequence>
<keyword evidence="3" id="KW-1185">Reference proteome</keyword>
<reference evidence="2 3" key="1">
    <citation type="submission" date="2024-05" db="EMBL/GenBank/DDBJ databases">
        <title>Haplotype-resolved chromosome-level genome assembly of Huyou (Citrus changshanensis).</title>
        <authorList>
            <person name="Miao C."/>
            <person name="Chen W."/>
            <person name="Wu Y."/>
            <person name="Wang L."/>
            <person name="Zhao S."/>
            <person name="Grierson D."/>
            <person name="Xu C."/>
            <person name="Chen K."/>
        </authorList>
    </citation>
    <scope>NUCLEOTIDE SEQUENCE [LARGE SCALE GENOMIC DNA]</scope>
    <source>
        <strain evidence="2">01-14</strain>
        <tissue evidence="2">Leaf</tissue>
    </source>
</reference>
<feature type="compositionally biased region" description="Basic and acidic residues" evidence="1">
    <location>
        <begin position="211"/>
        <end position="229"/>
    </location>
</feature>
<feature type="region of interest" description="Disordered" evidence="1">
    <location>
        <begin position="55"/>
        <end position="85"/>
    </location>
</feature>
<comment type="caution">
    <text evidence="2">The sequence shown here is derived from an EMBL/GenBank/DDBJ whole genome shotgun (WGS) entry which is preliminary data.</text>
</comment>
<evidence type="ECO:0000256" key="1">
    <source>
        <dbReference type="SAM" id="MobiDB-lite"/>
    </source>
</evidence>
<gene>
    <name evidence="2" type="ORF">WN944_017773</name>
</gene>
<feature type="compositionally biased region" description="Polar residues" evidence="1">
    <location>
        <begin position="30"/>
        <end position="41"/>
    </location>
</feature>
<name>A0AAP0MDJ6_9ROSI</name>
<dbReference type="PANTHER" id="PTHR33130">
    <property type="entry name" value="PUTATIVE (DUF1639)-RELATED"/>
    <property type="match status" value="1"/>
</dbReference>
<dbReference type="InterPro" id="IPR012438">
    <property type="entry name" value="DUF1639"/>
</dbReference>
<feature type="region of interest" description="Disordered" evidence="1">
    <location>
        <begin position="100"/>
        <end position="129"/>
    </location>
</feature>
<evidence type="ECO:0000313" key="3">
    <source>
        <dbReference type="Proteomes" id="UP001428341"/>
    </source>
</evidence>
<evidence type="ECO:0000313" key="2">
    <source>
        <dbReference type="EMBL" id="KAK9202562.1"/>
    </source>
</evidence>
<protein>
    <submittedName>
        <fullName evidence="2">Uncharacterized protein</fullName>
    </submittedName>
</protein>
<organism evidence="2 3">
    <name type="scientific">Citrus x changshan-huyou</name>
    <dbReference type="NCBI Taxonomy" id="2935761"/>
    <lineage>
        <taxon>Eukaryota</taxon>
        <taxon>Viridiplantae</taxon>
        <taxon>Streptophyta</taxon>
        <taxon>Embryophyta</taxon>
        <taxon>Tracheophyta</taxon>
        <taxon>Spermatophyta</taxon>
        <taxon>Magnoliopsida</taxon>
        <taxon>eudicotyledons</taxon>
        <taxon>Gunneridae</taxon>
        <taxon>Pentapetalae</taxon>
        <taxon>rosids</taxon>
        <taxon>malvids</taxon>
        <taxon>Sapindales</taxon>
        <taxon>Rutaceae</taxon>
        <taxon>Aurantioideae</taxon>
        <taxon>Citrus</taxon>
    </lineage>
</organism>
<feature type="region of interest" description="Disordered" evidence="1">
    <location>
        <begin position="1"/>
        <end position="41"/>
    </location>
</feature>
<accession>A0AAP0MDJ6</accession>
<dbReference type="AlphaFoldDB" id="A0AAP0MDJ6"/>
<dbReference type="PANTHER" id="PTHR33130:SF40">
    <property type="entry name" value="CHROMOGRANIN (DUF1639)"/>
    <property type="match status" value="1"/>
</dbReference>
<dbReference type="EMBL" id="JBCGBO010000005">
    <property type="protein sequence ID" value="KAK9202562.1"/>
    <property type="molecule type" value="Genomic_DNA"/>
</dbReference>
<feature type="region of interest" description="Disordered" evidence="1">
    <location>
        <begin position="202"/>
        <end position="229"/>
    </location>
</feature>
<dbReference type="Pfam" id="PF07797">
    <property type="entry name" value="DUF1639"/>
    <property type="match status" value="1"/>
</dbReference>
<feature type="compositionally biased region" description="Basic and acidic residues" evidence="1">
    <location>
        <begin position="63"/>
        <end position="73"/>
    </location>
</feature>
<dbReference type="Proteomes" id="UP001428341">
    <property type="component" value="Unassembled WGS sequence"/>
</dbReference>